<keyword evidence="4" id="KW-1185">Reference proteome</keyword>
<name>A0A1H7SXU2_9SPHN</name>
<dbReference type="STRING" id="1855283.SAMN05216382_2608"/>
<dbReference type="EMBL" id="FNZZ01000005">
    <property type="protein sequence ID" value="SEL77462.1"/>
    <property type="molecule type" value="Genomic_DNA"/>
</dbReference>
<evidence type="ECO:0000313" key="3">
    <source>
        <dbReference type="EMBL" id="SEL77462.1"/>
    </source>
</evidence>
<keyword evidence="1" id="KW-0472">Membrane</keyword>
<accession>A0A1H7SXU2</accession>
<dbReference type="Pfam" id="PF07811">
    <property type="entry name" value="TadE"/>
    <property type="match status" value="1"/>
</dbReference>
<sequence>MTRRTLWRCTRGVTIVEFALIAPTLLMLICGAIELGHLLFARQVLEGALIEAARAATASMETGENDRSTIMRKSVGDTMKLFPIADGKSITITTTVFADFASVTPEIYTDANKNGKYDAGEPFVDRNKNGKWDPSTPKTGVMGNAGDVVSYTVNYPKAVLFQMVGNAIGYANGVEPLSATTVVRNEALRRKS</sequence>
<evidence type="ECO:0000256" key="1">
    <source>
        <dbReference type="SAM" id="Phobius"/>
    </source>
</evidence>
<dbReference type="InterPro" id="IPR012495">
    <property type="entry name" value="TadE-like_dom"/>
</dbReference>
<feature type="transmembrane region" description="Helical" evidence="1">
    <location>
        <begin position="12"/>
        <end position="40"/>
    </location>
</feature>
<gene>
    <name evidence="3" type="ORF">SAMN05216382_2608</name>
</gene>
<evidence type="ECO:0000313" key="4">
    <source>
        <dbReference type="Proteomes" id="UP000199214"/>
    </source>
</evidence>
<protein>
    <submittedName>
        <fullName evidence="3">TadE-like protein</fullName>
    </submittedName>
</protein>
<proteinExistence type="predicted"/>
<reference evidence="4" key="1">
    <citation type="submission" date="2016-10" db="EMBL/GenBank/DDBJ databases">
        <authorList>
            <person name="Varghese N."/>
            <person name="Submissions S."/>
        </authorList>
    </citation>
    <scope>NUCLEOTIDE SEQUENCE [LARGE SCALE GENOMIC DNA]</scope>
    <source>
        <strain evidence="4">JS21-1</strain>
    </source>
</reference>
<keyword evidence="1" id="KW-0812">Transmembrane</keyword>
<dbReference type="Proteomes" id="UP000199214">
    <property type="component" value="Unassembled WGS sequence"/>
</dbReference>
<keyword evidence="1" id="KW-1133">Transmembrane helix</keyword>
<evidence type="ECO:0000259" key="2">
    <source>
        <dbReference type="Pfam" id="PF07811"/>
    </source>
</evidence>
<dbReference type="AlphaFoldDB" id="A0A1H7SXU2"/>
<organism evidence="3 4">
    <name type="scientific">Sphingomonas palmae</name>
    <dbReference type="NCBI Taxonomy" id="1855283"/>
    <lineage>
        <taxon>Bacteria</taxon>
        <taxon>Pseudomonadati</taxon>
        <taxon>Pseudomonadota</taxon>
        <taxon>Alphaproteobacteria</taxon>
        <taxon>Sphingomonadales</taxon>
        <taxon>Sphingomonadaceae</taxon>
        <taxon>Sphingomonas</taxon>
    </lineage>
</organism>
<dbReference type="RefSeq" id="WP_245708501.1">
    <property type="nucleotide sequence ID" value="NZ_FNZZ01000005.1"/>
</dbReference>
<feature type="domain" description="TadE-like" evidence="2">
    <location>
        <begin position="12"/>
        <end position="54"/>
    </location>
</feature>